<protein>
    <submittedName>
        <fullName evidence="1">28S ribosomal protein S18b</fullName>
    </submittedName>
</protein>
<proteinExistence type="predicted"/>
<evidence type="ECO:0000313" key="1">
    <source>
        <dbReference type="EMBL" id="KAK2567158.1"/>
    </source>
</evidence>
<dbReference type="GO" id="GO:0003735">
    <property type="term" value="F:structural constituent of ribosome"/>
    <property type="evidence" value="ECO:0007669"/>
    <property type="project" value="InterPro"/>
</dbReference>
<dbReference type="AlphaFoldDB" id="A0AAD9QTL6"/>
<reference evidence="1" key="1">
    <citation type="journal article" date="2023" name="G3 (Bethesda)">
        <title>Whole genome assembly and annotation of the endangered Caribbean coral Acropora cervicornis.</title>
        <authorList>
            <person name="Selwyn J.D."/>
            <person name="Vollmer S.V."/>
        </authorList>
    </citation>
    <scope>NUCLEOTIDE SEQUENCE</scope>
    <source>
        <strain evidence="1">K2</strain>
    </source>
</reference>
<evidence type="ECO:0000313" key="2">
    <source>
        <dbReference type="Proteomes" id="UP001249851"/>
    </source>
</evidence>
<keyword evidence="1" id="KW-0689">Ribosomal protein</keyword>
<name>A0AAD9QTL6_ACRCE</name>
<dbReference type="PANTHER" id="PTHR13329">
    <property type="entry name" value="MITOCHONDRIAL RIBOSOMAL PROTEIN S18B"/>
    <property type="match status" value="1"/>
</dbReference>
<dbReference type="InterPro" id="IPR036870">
    <property type="entry name" value="Ribosomal_bS18_sf"/>
</dbReference>
<gene>
    <name evidence="1" type="ORF">P5673_008962</name>
</gene>
<dbReference type="SUPFAM" id="SSF46911">
    <property type="entry name" value="Ribosomal protein S18"/>
    <property type="match status" value="1"/>
</dbReference>
<dbReference type="GO" id="GO:0032543">
    <property type="term" value="P:mitochondrial translation"/>
    <property type="evidence" value="ECO:0007669"/>
    <property type="project" value="InterPro"/>
</dbReference>
<accession>A0AAD9QTL6</accession>
<dbReference type="InterPro" id="IPR040054">
    <property type="entry name" value="MRPS18B"/>
</dbReference>
<reference evidence="1" key="2">
    <citation type="journal article" date="2023" name="Science">
        <title>Genomic signatures of disease resistance in endangered staghorn corals.</title>
        <authorList>
            <person name="Vollmer S.V."/>
            <person name="Selwyn J.D."/>
            <person name="Despard B.A."/>
            <person name="Roesel C.L."/>
        </authorList>
    </citation>
    <scope>NUCLEOTIDE SEQUENCE</scope>
    <source>
        <strain evidence="1">K2</strain>
    </source>
</reference>
<keyword evidence="2" id="KW-1185">Reference proteome</keyword>
<dbReference type="PANTHER" id="PTHR13329:SF2">
    <property type="entry name" value="SMALL RIBOSOMAL SUBUNIT PROTEIN MS40"/>
    <property type="match status" value="1"/>
</dbReference>
<keyword evidence="1" id="KW-0687">Ribonucleoprotein</keyword>
<dbReference type="Gene3D" id="4.10.640.10">
    <property type="entry name" value="Ribosomal protein S18"/>
    <property type="match status" value="1"/>
</dbReference>
<dbReference type="GO" id="GO:0005840">
    <property type="term" value="C:ribosome"/>
    <property type="evidence" value="ECO:0007669"/>
    <property type="project" value="UniProtKB-KW"/>
</dbReference>
<dbReference type="Proteomes" id="UP001249851">
    <property type="component" value="Unassembled WGS sequence"/>
</dbReference>
<comment type="caution">
    <text evidence="1">The sequence shown here is derived from an EMBL/GenBank/DDBJ whole genome shotgun (WGS) entry which is preliminary data.</text>
</comment>
<dbReference type="GO" id="GO:0005739">
    <property type="term" value="C:mitochondrion"/>
    <property type="evidence" value="ECO:0007669"/>
    <property type="project" value="TreeGrafter"/>
</dbReference>
<dbReference type="EMBL" id="JARQWQ010000015">
    <property type="protein sequence ID" value="KAK2567158.1"/>
    <property type="molecule type" value="Genomic_DNA"/>
</dbReference>
<sequence length="250" mass="28835">MAGFLRGLSKGIPDQFSALTFARNLHQKFLNSCFAARAFKSHSLNHRWLNRRQCCLRENPFGVRKLSSTLSGRIITPLTADLLKRIQYGKERWMDQEQRLALVQKYEKGVIYRHVEDYEKLTLEHFQVFWPGGIPIWTSYRRNFLGQFAPKKTRQKCIVIKIVLKPTLLQRGSTVVSNPCPLCKLKSEKNYTLLYTVSITCVCQRQQKVLEKAISEARDKGLLPFTVPGPRDPPKHFKAAGVPFSIRNKT</sequence>
<organism evidence="1 2">
    <name type="scientific">Acropora cervicornis</name>
    <name type="common">Staghorn coral</name>
    <dbReference type="NCBI Taxonomy" id="6130"/>
    <lineage>
        <taxon>Eukaryota</taxon>
        <taxon>Metazoa</taxon>
        <taxon>Cnidaria</taxon>
        <taxon>Anthozoa</taxon>
        <taxon>Hexacorallia</taxon>
        <taxon>Scleractinia</taxon>
        <taxon>Astrocoeniina</taxon>
        <taxon>Acroporidae</taxon>
        <taxon>Acropora</taxon>
    </lineage>
</organism>